<protein>
    <submittedName>
        <fullName evidence="3">NADP-dependent oxidoreductase domain-containing protein</fullName>
    </submittedName>
</protein>
<dbReference type="AlphaFoldDB" id="A0AAE0M504"/>
<dbReference type="InterPro" id="IPR036812">
    <property type="entry name" value="NAD(P)_OxRdtase_dom_sf"/>
</dbReference>
<evidence type="ECO:0000256" key="1">
    <source>
        <dbReference type="ARBA" id="ARBA00023002"/>
    </source>
</evidence>
<evidence type="ECO:0000313" key="3">
    <source>
        <dbReference type="EMBL" id="KAK3318933.1"/>
    </source>
</evidence>
<evidence type="ECO:0000313" key="4">
    <source>
        <dbReference type="Proteomes" id="UP001283341"/>
    </source>
</evidence>
<organism evidence="3 4">
    <name type="scientific">Apodospora peruviana</name>
    <dbReference type="NCBI Taxonomy" id="516989"/>
    <lineage>
        <taxon>Eukaryota</taxon>
        <taxon>Fungi</taxon>
        <taxon>Dikarya</taxon>
        <taxon>Ascomycota</taxon>
        <taxon>Pezizomycotina</taxon>
        <taxon>Sordariomycetes</taxon>
        <taxon>Sordariomycetidae</taxon>
        <taxon>Sordariales</taxon>
        <taxon>Lasiosphaeriaceae</taxon>
        <taxon>Apodospora</taxon>
    </lineage>
</organism>
<dbReference type="Proteomes" id="UP001283341">
    <property type="component" value="Unassembled WGS sequence"/>
</dbReference>
<dbReference type="InterPro" id="IPR050523">
    <property type="entry name" value="AKR_Detox_Biosynth"/>
</dbReference>
<dbReference type="GO" id="GO:0016491">
    <property type="term" value="F:oxidoreductase activity"/>
    <property type="evidence" value="ECO:0007669"/>
    <property type="project" value="UniProtKB-KW"/>
</dbReference>
<name>A0AAE0M504_9PEZI</name>
<reference evidence="3" key="2">
    <citation type="submission" date="2023-06" db="EMBL/GenBank/DDBJ databases">
        <authorList>
            <consortium name="Lawrence Berkeley National Laboratory"/>
            <person name="Haridas S."/>
            <person name="Hensen N."/>
            <person name="Bonometti L."/>
            <person name="Westerberg I."/>
            <person name="Brannstrom I.O."/>
            <person name="Guillou S."/>
            <person name="Cros-Aarteil S."/>
            <person name="Calhoun S."/>
            <person name="Kuo A."/>
            <person name="Mondo S."/>
            <person name="Pangilinan J."/>
            <person name="Riley R."/>
            <person name="Labutti K."/>
            <person name="Andreopoulos B."/>
            <person name="Lipzen A."/>
            <person name="Chen C."/>
            <person name="Yanf M."/>
            <person name="Daum C."/>
            <person name="Ng V."/>
            <person name="Clum A."/>
            <person name="Steindorff A."/>
            <person name="Ohm R."/>
            <person name="Martin F."/>
            <person name="Silar P."/>
            <person name="Natvig D."/>
            <person name="Lalanne C."/>
            <person name="Gautier V."/>
            <person name="Ament-Velasquez S.L."/>
            <person name="Kruys A."/>
            <person name="Hutchinson M.I."/>
            <person name="Powell A.J."/>
            <person name="Barry K."/>
            <person name="Miller A.N."/>
            <person name="Grigoriev I.V."/>
            <person name="Debuchy R."/>
            <person name="Gladieux P."/>
            <person name="Thoren M.H."/>
            <person name="Johannesson H."/>
        </authorList>
    </citation>
    <scope>NUCLEOTIDE SEQUENCE</scope>
    <source>
        <strain evidence="3">CBS 118394</strain>
    </source>
</reference>
<dbReference type="InterPro" id="IPR023210">
    <property type="entry name" value="NADP_OxRdtase_dom"/>
</dbReference>
<reference evidence="3" key="1">
    <citation type="journal article" date="2023" name="Mol. Phylogenet. Evol.">
        <title>Genome-scale phylogeny and comparative genomics of the fungal order Sordariales.</title>
        <authorList>
            <person name="Hensen N."/>
            <person name="Bonometti L."/>
            <person name="Westerberg I."/>
            <person name="Brannstrom I.O."/>
            <person name="Guillou S."/>
            <person name="Cros-Aarteil S."/>
            <person name="Calhoun S."/>
            <person name="Haridas S."/>
            <person name="Kuo A."/>
            <person name="Mondo S."/>
            <person name="Pangilinan J."/>
            <person name="Riley R."/>
            <person name="LaButti K."/>
            <person name="Andreopoulos B."/>
            <person name="Lipzen A."/>
            <person name="Chen C."/>
            <person name="Yan M."/>
            <person name="Daum C."/>
            <person name="Ng V."/>
            <person name="Clum A."/>
            <person name="Steindorff A."/>
            <person name="Ohm R.A."/>
            <person name="Martin F."/>
            <person name="Silar P."/>
            <person name="Natvig D.O."/>
            <person name="Lalanne C."/>
            <person name="Gautier V."/>
            <person name="Ament-Velasquez S.L."/>
            <person name="Kruys A."/>
            <person name="Hutchinson M.I."/>
            <person name="Powell A.J."/>
            <person name="Barry K."/>
            <person name="Miller A.N."/>
            <person name="Grigoriev I.V."/>
            <person name="Debuchy R."/>
            <person name="Gladieux P."/>
            <person name="Hiltunen Thoren M."/>
            <person name="Johannesson H."/>
        </authorList>
    </citation>
    <scope>NUCLEOTIDE SEQUENCE</scope>
    <source>
        <strain evidence="3">CBS 118394</strain>
    </source>
</reference>
<dbReference type="Pfam" id="PF00248">
    <property type="entry name" value="Aldo_ket_red"/>
    <property type="match status" value="1"/>
</dbReference>
<dbReference type="PANTHER" id="PTHR43364:SF4">
    <property type="entry name" value="NAD(P)-LINKED OXIDOREDUCTASE SUPERFAMILY PROTEIN"/>
    <property type="match status" value="1"/>
</dbReference>
<dbReference type="Gene3D" id="3.20.20.100">
    <property type="entry name" value="NADP-dependent oxidoreductase domain"/>
    <property type="match status" value="1"/>
</dbReference>
<keyword evidence="4" id="KW-1185">Reference proteome</keyword>
<gene>
    <name evidence="3" type="ORF">B0H66DRAFT_517355</name>
</gene>
<sequence length="334" mass="36492">MTPSLVFGVASVGYTASGTAYTFDTAEKVSELLALLQRLNIKQIDSSAVYPSGNTWHAETLLGESQAAEKGFIIDSKVLYQPDVPFLDDKGISASIDRTLELLGTRKIGTYYAHAPDPNTPLEEQTKAFQKQYLAGKSEPPGLSNYTVDDMAKFFDICDEKGYVKPAVYQGHYTALYRKREDDGMLALLRKHNCAFFAFSPLAGGFLTGKVTLASSNSKTLEQTRWETVGGRGTWYSGLFDTPAMHEAILVLKAVCDAASPQLSLQGAVMRWMIHHSTLRCGRAKASFFGAKRLDQLEANVADARGDPLEGAVLDAVEGMWASVREKQPSGQKL</sequence>
<keyword evidence="1" id="KW-0560">Oxidoreductase</keyword>
<dbReference type="PANTHER" id="PTHR43364">
    <property type="entry name" value="NADH-SPECIFIC METHYLGLYOXAL REDUCTASE-RELATED"/>
    <property type="match status" value="1"/>
</dbReference>
<feature type="domain" description="NADP-dependent oxidoreductase" evidence="2">
    <location>
        <begin position="6"/>
        <end position="302"/>
    </location>
</feature>
<comment type="caution">
    <text evidence="3">The sequence shown here is derived from an EMBL/GenBank/DDBJ whole genome shotgun (WGS) entry which is preliminary data.</text>
</comment>
<accession>A0AAE0M504</accession>
<evidence type="ECO:0000259" key="2">
    <source>
        <dbReference type="Pfam" id="PF00248"/>
    </source>
</evidence>
<proteinExistence type="predicted"/>
<dbReference type="EMBL" id="JAUEDM010000004">
    <property type="protein sequence ID" value="KAK3318933.1"/>
    <property type="molecule type" value="Genomic_DNA"/>
</dbReference>
<dbReference type="SUPFAM" id="SSF51430">
    <property type="entry name" value="NAD(P)-linked oxidoreductase"/>
    <property type="match status" value="1"/>
</dbReference>